<protein>
    <submittedName>
        <fullName evidence="1">Uncharacterized protein</fullName>
    </submittedName>
</protein>
<accession>A0A6F8XIE2</accession>
<name>A0A6F8XIE2_9GAMM</name>
<reference evidence="1 2" key="1">
    <citation type="submission" date="2020-03" db="EMBL/GenBank/DDBJ databases">
        <title>Complete Genome Sequence of Halomonas meridiana strain Eplume2, isolated from hydrothermal-plume in the north east Pacific Ocean.</title>
        <authorList>
            <person name="Kurihara Y."/>
            <person name="Kawai S."/>
            <person name="Sakai A."/>
            <person name="Galipon J."/>
            <person name="Arakawa K."/>
        </authorList>
    </citation>
    <scope>NUCLEOTIDE SEQUENCE [LARGE SCALE GENOMIC DNA]</scope>
    <source>
        <strain evidence="1 2">Eplume2</strain>
    </source>
</reference>
<dbReference type="Proteomes" id="UP000501053">
    <property type="component" value="Chromosome"/>
</dbReference>
<sequence length="82" mass="9021">MINQFEMLLGHAIVIETASGSVLTSNNFDLSQMQGVVDKPEGFIHIAQGANTLLGLDVRSLLLESWPQSPFLKPRGRSLNDR</sequence>
<dbReference type="RefSeq" id="WP_197746109.1">
    <property type="nucleotide sequence ID" value="NZ_AP022869.1"/>
</dbReference>
<dbReference type="EMBL" id="AP022869">
    <property type="protein sequence ID" value="BCB73580.1"/>
    <property type="molecule type" value="Genomic_DNA"/>
</dbReference>
<evidence type="ECO:0000313" key="2">
    <source>
        <dbReference type="Proteomes" id="UP000501053"/>
    </source>
</evidence>
<organism evidence="1 2">
    <name type="scientific">Vreelandella aquamarina</name>
    <dbReference type="NCBI Taxonomy" id="77097"/>
    <lineage>
        <taxon>Bacteria</taxon>
        <taxon>Pseudomonadati</taxon>
        <taxon>Pseudomonadota</taxon>
        <taxon>Gammaproteobacteria</taxon>
        <taxon>Oceanospirillales</taxon>
        <taxon>Halomonadaceae</taxon>
        <taxon>Vreelandella</taxon>
    </lineage>
</organism>
<evidence type="ECO:0000313" key="1">
    <source>
        <dbReference type="EMBL" id="BCB73580.1"/>
    </source>
</evidence>
<proteinExistence type="predicted"/>
<gene>
    <name evidence="1" type="ORF">HMEPL2_39310</name>
</gene>
<keyword evidence="2" id="KW-1185">Reference proteome</keyword>
<dbReference type="AlphaFoldDB" id="A0A6F8XIE2"/>